<dbReference type="AlphaFoldDB" id="A0A6J6VWF8"/>
<gene>
    <name evidence="2" type="ORF">UFOPK2806_02667</name>
</gene>
<feature type="region of interest" description="Disordered" evidence="1">
    <location>
        <begin position="276"/>
        <end position="305"/>
    </location>
</feature>
<name>A0A6J6VWF8_9ZZZZ</name>
<protein>
    <submittedName>
        <fullName evidence="2">Unannotated protein</fullName>
    </submittedName>
</protein>
<accession>A0A6J6VWF8</accession>
<sequence length="305" mass="31868">MEDVPPVRLGPVQAALVGIVGPVAAREAVLPDVRRVVLMSAAIVRHGRPVSGKTVGLVPALRRANARPASAVPHRVVASVAVRAVGTVLHVSGKTVARGPVARVLVAPTAATVLHVSGKTVARGPVARVLVAPTAATVRHVSGKTVARGPVARVLVAPTAATVRHVSGKTVARGPVALAALDVRNRRLVPFLVERMVLSGVQSASRSADRSDVGRELVKTAQLSAPSSILRPTVRHSTPIERSGSTRALSVMLLKAQPIGVAPNLRIVTVELSGARARSSPMTANRRIDPRRSRPLVSHRYGRAR</sequence>
<dbReference type="EMBL" id="CAEZYY010000077">
    <property type="protein sequence ID" value="CAB4775223.1"/>
    <property type="molecule type" value="Genomic_DNA"/>
</dbReference>
<reference evidence="2" key="1">
    <citation type="submission" date="2020-05" db="EMBL/GenBank/DDBJ databases">
        <authorList>
            <person name="Chiriac C."/>
            <person name="Salcher M."/>
            <person name="Ghai R."/>
            <person name="Kavagutti S V."/>
        </authorList>
    </citation>
    <scope>NUCLEOTIDE SEQUENCE</scope>
</reference>
<organism evidence="2">
    <name type="scientific">freshwater metagenome</name>
    <dbReference type="NCBI Taxonomy" id="449393"/>
    <lineage>
        <taxon>unclassified sequences</taxon>
        <taxon>metagenomes</taxon>
        <taxon>ecological metagenomes</taxon>
    </lineage>
</organism>
<evidence type="ECO:0000313" key="2">
    <source>
        <dbReference type="EMBL" id="CAB4775223.1"/>
    </source>
</evidence>
<evidence type="ECO:0000256" key="1">
    <source>
        <dbReference type="SAM" id="MobiDB-lite"/>
    </source>
</evidence>
<proteinExistence type="predicted"/>